<evidence type="ECO:0000256" key="2">
    <source>
        <dbReference type="ARBA" id="ARBA00022603"/>
    </source>
</evidence>
<comment type="caution">
    <text evidence="7">The sequence shown here is derived from an EMBL/GenBank/DDBJ whole genome shotgun (WGS) entry which is preliminary data.</text>
</comment>
<keyword evidence="2 5" id="KW-0489">Methyltransferase</keyword>
<comment type="catalytic activity">
    <reaction evidence="1 5">
        <text>L-glutamyl-[protein] + S-adenosyl-L-methionine = [protein]-L-glutamate 5-O-methyl ester + S-adenosyl-L-homocysteine</text>
        <dbReference type="Rhea" id="RHEA:24452"/>
        <dbReference type="Rhea" id="RHEA-COMP:10208"/>
        <dbReference type="Rhea" id="RHEA-COMP:10311"/>
        <dbReference type="ChEBI" id="CHEBI:29973"/>
        <dbReference type="ChEBI" id="CHEBI:57856"/>
        <dbReference type="ChEBI" id="CHEBI:59789"/>
        <dbReference type="ChEBI" id="CHEBI:82795"/>
        <dbReference type="EC" id="2.1.1.80"/>
    </reaction>
</comment>
<dbReference type="EC" id="2.1.1.80" evidence="5"/>
<keyword evidence="8" id="KW-1185">Reference proteome</keyword>
<dbReference type="InterPro" id="IPR000780">
    <property type="entry name" value="CheR_MeTrfase"/>
</dbReference>
<dbReference type="SUPFAM" id="SSF53335">
    <property type="entry name" value="S-adenosyl-L-methionine-dependent methyltransferases"/>
    <property type="match status" value="1"/>
</dbReference>
<evidence type="ECO:0000256" key="3">
    <source>
        <dbReference type="ARBA" id="ARBA00022679"/>
    </source>
</evidence>
<keyword evidence="4 5" id="KW-0949">S-adenosyl-L-methionine</keyword>
<evidence type="ECO:0000256" key="1">
    <source>
        <dbReference type="ARBA" id="ARBA00001541"/>
    </source>
</evidence>
<evidence type="ECO:0000259" key="6">
    <source>
        <dbReference type="PROSITE" id="PS50123"/>
    </source>
</evidence>
<dbReference type="Pfam" id="PF03705">
    <property type="entry name" value="CheR_N"/>
    <property type="match status" value="1"/>
</dbReference>
<keyword evidence="3 5" id="KW-0808">Transferase</keyword>
<comment type="function">
    <text evidence="5">Methylation of the membrane-bound methyl-accepting chemotaxis proteins (MCP) to form gamma-glutamyl methyl ester residues in MCP.</text>
</comment>
<dbReference type="InterPro" id="IPR036804">
    <property type="entry name" value="CheR_N_sf"/>
</dbReference>
<dbReference type="PIRSF" id="PIRSF000410">
    <property type="entry name" value="CheR"/>
    <property type="match status" value="1"/>
</dbReference>
<protein>
    <recommendedName>
        <fullName evidence="5">Chemotaxis protein methyltransferase</fullName>
        <ecNumber evidence="5">2.1.1.80</ecNumber>
    </recommendedName>
</protein>
<dbReference type="InterPro" id="IPR022641">
    <property type="entry name" value="CheR_N"/>
</dbReference>
<dbReference type="EMBL" id="BAABBF010000013">
    <property type="protein sequence ID" value="GAA3724557.1"/>
    <property type="molecule type" value="Genomic_DNA"/>
</dbReference>
<dbReference type="RefSeq" id="WP_425567213.1">
    <property type="nucleotide sequence ID" value="NZ_BAABBF010000013.1"/>
</dbReference>
<sequence length="296" mass="32594">MTDAALSLGSAVAPEHGANGPPLGNAEFAAIAAIMQSDARIHLTEIKKTLVHGRLSRRLRMHGLSTFRDYVRMVQSDAQERAAMVVSLTTNHTHFFRENHHFEHFKAEVIPTLKEAARHRPVRIWSAGCSSGEEVYTIALCLLGRDRGQAGWLRNADVKLLATDLSPPMVENVQRATYADNIVSAIPADYRAAWVKPAPGGDFAIAEEARAMVTARVLNLFAPWPMRQKYDAIFCRNVMIYFDDAAKAELEARLVDQLAPGGHLYIGHSERLIGPAAAKMKACGQTIYARQDGAPR</sequence>
<dbReference type="InterPro" id="IPR050903">
    <property type="entry name" value="Bact_Chemotaxis_MeTrfase"/>
</dbReference>
<dbReference type="Proteomes" id="UP001500523">
    <property type="component" value="Unassembled WGS sequence"/>
</dbReference>
<dbReference type="Gene3D" id="3.40.50.150">
    <property type="entry name" value="Vaccinia Virus protein VP39"/>
    <property type="match status" value="1"/>
</dbReference>
<dbReference type="PANTHER" id="PTHR24422:SF19">
    <property type="entry name" value="CHEMOTAXIS PROTEIN METHYLTRANSFERASE"/>
    <property type="match status" value="1"/>
</dbReference>
<evidence type="ECO:0000256" key="5">
    <source>
        <dbReference type="PIRNR" id="PIRNR000410"/>
    </source>
</evidence>
<feature type="domain" description="CheR-type methyltransferase" evidence="6">
    <location>
        <begin position="22"/>
        <end position="293"/>
    </location>
</feature>
<evidence type="ECO:0000313" key="8">
    <source>
        <dbReference type="Proteomes" id="UP001500523"/>
    </source>
</evidence>
<dbReference type="SMART" id="SM00138">
    <property type="entry name" value="MeTrc"/>
    <property type="match status" value="1"/>
</dbReference>
<dbReference type="InterPro" id="IPR026024">
    <property type="entry name" value="Chemotaxis_MeTrfase_CheR"/>
</dbReference>
<evidence type="ECO:0000313" key="7">
    <source>
        <dbReference type="EMBL" id="GAA3724557.1"/>
    </source>
</evidence>
<dbReference type="PROSITE" id="PS50123">
    <property type="entry name" value="CHER"/>
    <property type="match status" value="1"/>
</dbReference>
<gene>
    <name evidence="7" type="primary">cheR</name>
    <name evidence="7" type="ORF">GCM10022268_35780</name>
</gene>
<dbReference type="Pfam" id="PF01739">
    <property type="entry name" value="CheR"/>
    <property type="match status" value="1"/>
</dbReference>
<accession>A0ABP7ETX8</accession>
<dbReference type="PRINTS" id="PR00996">
    <property type="entry name" value="CHERMTFRASE"/>
</dbReference>
<organism evidence="7 8">
    <name type="scientific">Sphingomonas cynarae</name>
    <dbReference type="NCBI Taxonomy" id="930197"/>
    <lineage>
        <taxon>Bacteria</taxon>
        <taxon>Pseudomonadati</taxon>
        <taxon>Pseudomonadota</taxon>
        <taxon>Alphaproteobacteria</taxon>
        <taxon>Sphingomonadales</taxon>
        <taxon>Sphingomonadaceae</taxon>
        <taxon>Sphingomonas</taxon>
    </lineage>
</organism>
<evidence type="ECO:0000256" key="4">
    <source>
        <dbReference type="ARBA" id="ARBA00022691"/>
    </source>
</evidence>
<dbReference type="InterPro" id="IPR022642">
    <property type="entry name" value="CheR_C"/>
</dbReference>
<dbReference type="PANTHER" id="PTHR24422">
    <property type="entry name" value="CHEMOTAXIS PROTEIN METHYLTRANSFERASE"/>
    <property type="match status" value="1"/>
</dbReference>
<dbReference type="InterPro" id="IPR029063">
    <property type="entry name" value="SAM-dependent_MTases_sf"/>
</dbReference>
<reference evidence="8" key="1">
    <citation type="journal article" date="2019" name="Int. J. Syst. Evol. Microbiol.">
        <title>The Global Catalogue of Microorganisms (GCM) 10K type strain sequencing project: providing services to taxonomists for standard genome sequencing and annotation.</title>
        <authorList>
            <consortium name="The Broad Institute Genomics Platform"/>
            <consortium name="The Broad Institute Genome Sequencing Center for Infectious Disease"/>
            <person name="Wu L."/>
            <person name="Ma J."/>
        </authorList>
    </citation>
    <scope>NUCLEOTIDE SEQUENCE [LARGE SCALE GENOMIC DNA]</scope>
    <source>
        <strain evidence="8">JCM 17498</strain>
    </source>
</reference>
<dbReference type="Gene3D" id="1.10.155.10">
    <property type="entry name" value="Chemotaxis receptor methyltransferase CheR, N-terminal domain"/>
    <property type="match status" value="1"/>
</dbReference>
<name>A0ABP7ETX8_9SPHN</name>
<proteinExistence type="predicted"/>
<dbReference type="SUPFAM" id="SSF47757">
    <property type="entry name" value="Chemotaxis receptor methyltransferase CheR, N-terminal domain"/>
    <property type="match status" value="1"/>
</dbReference>